<organism evidence="2 3">
    <name type="scientific">Shimazuella alba</name>
    <dbReference type="NCBI Taxonomy" id="2690964"/>
    <lineage>
        <taxon>Bacteria</taxon>
        <taxon>Bacillati</taxon>
        <taxon>Bacillota</taxon>
        <taxon>Bacilli</taxon>
        <taxon>Bacillales</taxon>
        <taxon>Thermoactinomycetaceae</taxon>
        <taxon>Shimazuella</taxon>
    </lineage>
</organism>
<dbReference type="AlphaFoldDB" id="A0A6I4VND2"/>
<dbReference type="PROSITE" id="PS51257">
    <property type="entry name" value="PROKAR_LIPOPROTEIN"/>
    <property type="match status" value="1"/>
</dbReference>
<evidence type="ECO:0000313" key="3">
    <source>
        <dbReference type="Proteomes" id="UP000430692"/>
    </source>
</evidence>
<dbReference type="RefSeq" id="WP_160800504.1">
    <property type="nucleotide sequence ID" value="NZ_WUUL01000003.1"/>
</dbReference>
<feature type="chain" id="PRO_5038644313" description="Lipoprotein" evidence="1">
    <location>
        <begin position="20"/>
        <end position="308"/>
    </location>
</feature>
<name>A0A6I4VND2_9BACL</name>
<feature type="signal peptide" evidence="1">
    <location>
        <begin position="1"/>
        <end position="19"/>
    </location>
</feature>
<proteinExistence type="predicted"/>
<keyword evidence="1" id="KW-0732">Signal</keyword>
<evidence type="ECO:0000313" key="2">
    <source>
        <dbReference type="EMBL" id="MXQ53139.1"/>
    </source>
</evidence>
<sequence length="308" mass="35693">MKKLLIIGITAIFSIFAVACSSETNTTTNQSKENTTLKSATEVVKKAKEKSSTMKGDSYTEQYKLEHTFQSEAEDGMPINFTNVRIHKYEHDRIFKPYAERIIGQYQSSFKINIKGYKDDGGDTNTFEQEEYRVNGKIYYKTKEDKEWTVSPMGKVSPSFRLKFLDELIKINNDKNIKMTQENGLYKLVFDKTYFNENKQLFDFYKKGWPFQHPTDFVEGKLKKDSGQTILYDQAQFKNPVIEIWVDQNNFMIKKFSIVSSIRIPTVSTEKGKDGKTKVFPPFYIEEQWSAETKNEFTGSINLPAGVK</sequence>
<comment type="caution">
    <text evidence="2">The sequence shown here is derived from an EMBL/GenBank/DDBJ whole genome shotgun (WGS) entry which is preliminary data.</text>
</comment>
<evidence type="ECO:0000256" key="1">
    <source>
        <dbReference type="SAM" id="SignalP"/>
    </source>
</evidence>
<evidence type="ECO:0008006" key="4">
    <source>
        <dbReference type="Google" id="ProtNLM"/>
    </source>
</evidence>
<gene>
    <name evidence="2" type="ORF">GSM42_05205</name>
</gene>
<dbReference type="EMBL" id="WUUL01000003">
    <property type="protein sequence ID" value="MXQ53139.1"/>
    <property type="molecule type" value="Genomic_DNA"/>
</dbReference>
<protein>
    <recommendedName>
        <fullName evidence="4">Lipoprotein</fullName>
    </recommendedName>
</protein>
<reference evidence="2 3" key="1">
    <citation type="submission" date="2019-12" db="EMBL/GenBank/DDBJ databases">
        <title>Whole-genome analyses of novel actinobacteria.</title>
        <authorList>
            <person name="Sahin N."/>
            <person name="Saygin H."/>
        </authorList>
    </citation>
    <scope>NUCLEOTIDE SEQUENCE [LARGE SCALE GENOMIC DNA]</scope>
    <source>
        <strain evidence="2 3">KC615</strain>
    </source>
</reference>
<accession>A0A6I4VND2</accession>
<keyword evidence="3" id="KW-1185">Reference proteome</keyword>
<dbReference type="Proteomes" id="UP000430692">
    <property type="component" value="Unassembled WGS sequence"/>
</dbReference>